<sequence>MASPPPRPLLCPTDVNGNGIPEPPSQPLSTMSSSPSPKPQTASPNTTDNTNTSTPALPLPPISTLLNPAVPPTPGSMIMDCTSDPSRFHPIAIHTAKCAICDKRNMDKMLRCPGCTYQVCAPCCDSRAGAPLVHGNSNPDALIAGLNMTPVRRRVMNRADNGVPATGGTELGMAKAKGKATAKGKGHKKRKSKGKFEEGSEDSDAEETQSVVSNVSASSVEVMPVSKRRKTVSDASKGKSPLGMTVENSSGGVLRRRIDTSMLGREVGENTIQALLEKEGVDTPALRYHEHLLSRSQPVGVNSPPRFTAVNRHQKSVSEDDGSRNGQGVAREKTTETGIEPNMNEMNLHVSALACEGLRATVDTLTGHAHCARVFEQMHRSEYP</sequence>
<name>A0A6A6UWY9_9PLEO</name>
<feature type="region of interest" description="Disordered" evidence="1">
    <location>
        <begin position="310"/>
        <end position="338"/>
    </location>
</feature>
<evidence type="ECO:0000313" key="2">
    <source>
        <dbReference type="EMBL" id="KAF2742802.1"/>
    </source>
</evidence>
<feature type="region of interest" description="Disordered" evidence="1">
    <location>
        <begin position="1"/>
        <end position="69"/>
    </location>
</feature>
<dbReference type="Proteomes" id="UP000799440">
    <property type="component" value="Unassembled WGS sequence"/>
</dbReference>
<evidence type="ECO:0000313" key="3">
    <source>
        <dbReference type="Proteomes" id="UP000799440"/>
    </source>
</evidence>
<dbReference type="OrthoDB" id="4755622at2759"/>
<organism evidence="2 3">
    <name type="scientific">Sporormia fimetaria CBS 119925</name>
    <dbReference type="NCBI Taxonomy" id="1340428"/>
    <lineage>
        <taxon>Eukaryota</taxon>
        <taxon>Fungi</taxon>
        <taxon>Dikarya</taxon>
        <taxon>Ascomycota</taxon>
        <taxon>Pezizomycotina</taxon>
        <taxon>Dothideomycetes</taxon>
        <taxon>Pleosporomycetidae</taxon>
        <taxon>Pleosporales</taxon>
        <taxon>Sporormiaceae</taxon>
        <taxon>Sporormia</taxon>
    </lineage>
</organism>
<feature type="compositionally biased region" description="Low complexity" evidence="1">
    <location>
        <begin position="27"/>
        <end position="56"/>
    </location>
</feature>
<feature type="region of interest" description="Disordered" evidence="1">
    <location>
        <begin position="160"/>
        <end position="248"/>
    </location>
</feature>
<dbReference type="AlphaFoldDB" id="A0A6A6UWY9"/>
<accession>A0A6A6UWY9</accession>
<evidence type="ECO:0000256" key="1">
    <source>
        <dbReference type="SAM" id="MobiDB-lite"/>
    </source>
</evidence>
<keyword evidence="3" id="KW-1185">Reference proteome</keyword>
<feature type="compositionally biased region" description="Basic residues" evidence="1">
    <location>
        <begin position="176"/>
        <end position="193"/>
    </location>
</feature>
<protein>
    <submittedName>
        <fullName evidence="2">Uncharacterized protein</fullName>
    </submittedName>
</protein>
<proteinExistence type="predicted"/>
<gene>
    <name evidence="2" type="ORF">M011DRAFT_258119</name>
</gene>
<reference evidence="2" key="1">
    <citation type="journal article" date="2020" name="Stud. Mycol.">
        <title>101 Dothideomycetes genomes: a test case for predicting lifestyles and emergence of pathogens.</title>
        <authorList>
            <person name="Haridas S."/>
            <person name="Albert R."/>
            <person name="Binder M."/>
            <person name="Bloem J."/>
            <person name="Labutti K."/>
            <person name="Salamov A."/>
            <person name="Andreopoulos B."/>
            <person name="Baker S."/>
            <person name="Barry K."/>
            <person name="Bills G."/>
            <person name="Bluhm B."/>
            <person name="Cannon C."/>
            <person name="Castanera R."/>
            <person name="Culley D."/>
            <person name="Daum C."/>
            <person name="Ezra D."/>
            <person name="Gonzalez J."/>
            <person name="Henrissat B."/>
            <person name="Kuo A."/>
            <person name="Liang C."/>
            <person name="Lipzen A."/>
            <person name="Lutzoni F."/>
            <person name="Magnuson J."/>
            <person name="Mondo S."/>
            <person name="Nolan M."/>
            <person name="Ohm R."/>
            <person name="Pangilinan J."/>
            <person name="Park H.-J."/>
            <person name="Ramirez L."/>
            <person name="Alfaro M."/>
            <person name="Sun H."/>
            <person name="Tritt A."/>
            <person name="Yoshinaga Y."/>
            <person name="Zwiers L.-H."/>
            <person name="Turgeon B."/>
            <person name="Goodwin S."/>
            <person name="Spatafora J."/>
            <person name="Crous P."/>
            <person name="Grigoriev I."/>
        </authorList>
    </citation>
    <scope>NUCLEOTIDE SEQUENCE</scope>
    <source>
        <strain evidence="2">CBS 119925</strain>
    </source>
</reference>
<feature type="compositionally biased region" description="Low complexity" evidence="1">
    <location>
        <begin position="210"/>
        <end position="222"/>
    </location>
</feature>
<dbReference type="EMBL" id="MU006604">
    <property type="protein sequence ID" value="KAF2742802.1"/>
    <property type="molecule type" value="Genomic_DNA"/>
</dbReference>